<dbReference type="Gene3D" id="3.40.50.300">
    <property type="entry name" value="P-loop containing nucleotide triphosphate hydrolases"/>
    <property type="match status" value="1"/>
</dbReference>
<keyword evidence="3" id="KW-1185">Reference proteome</keyword>
<sequence>MHDTYLPMLGLFRPRKQRGQSQRSEVLQVKEQVSLDTRHVGMHPLQFASSKEYLKIVVASGSKKLGESCGSRKWCTLDYVKKKIQHVEWPFKHVDAFARLRIVPLRGVLLYGPPGCCKTTLAKAAAHASQASFFSLK</sequence>
<evidence type="ECO:0000313" key="2">
    <source>
        <dbReference type="EMBL" id="KAK8958338.1"/>
    </source>
</evidence>
<name>A0ABR2M2R3_9ASPA</name>
<evidence type="ECO:0000313" key="3">
    <source>
        <dbReference type="Proteomes" id="UP001412067"/>
    </source>
</evidence>
<dbReference type="PANTHER" id="PTHR23077:SF117">
    <property type="entry name" value="AAA+ ATPASE DOMAIN-CONTAINING PROTEIN"/>
    <property type="match status" value="1"/>
</dbReference>
<proteinExistence type="predicted"/>
<protein>
    <recommendedName>
        <fullName evidence="1">ATPase AAA-type core domain-containing protein</fullName>
    </recommendedName>
</protein>
<feature type="domain" description="ATPase AAA-type core" evidence="1">
    <location>
        <begin position="108"/>
        <end position="136"/>
    </location>
</feature>
<dbReference type="EMBL" id="JBBWWR010000012">
    <property type="protein sequence ID" value="KAK8958338.1"/>
    <property type="molecule type" value="Genomic_DNA"/>
</dbReference>
<comment type="caution">
    <text evidence="2">The sequence shown here is derived from an EMBL/GenBank/DDBJ whole genome shotgun (WGS) entry which is preliminary data.</text>
</comment>
<dbReference type="SUPFAM" id="SSF52540">
    <property type="entry name" value="P-loop containing nucleoside triphosphate hydrolases"/>
    <property type="match status" value="1"/>
</dbReference>
<organism evidence="2 3">
    <name type="scientific">Platanthera guangdongensis</name>
    <dbReference type="NCBI Taxonomy" id="2320717"/>
    <lineage>
        <taxon>Eukaryota</taxon>
        <taxon>Viridiplantae</taxon>
        <taxon>Streptophyta</taxon>
        <taxon>Embryophyta</taxon>
        <taxon>Tracheophyta</taxon>
        <taxon>Spermatophyta</taxon>
        <taxon>Magnoliopsida</taxon>
        <taxon>Liliopsida</taxon>
        <taxon>Asparagales</taxon>
        <taxon>Orchidaceae</taxon>
        <taxon>Orchidoideae</taxon>
        <taxon>Orchideae</taxon>
        <taxon>Orchidinae</taxon>
        <taxon>Platanthera</taxon>
    </lineage>
</organism>
<gene>
    <name evidence="2" type="ORF">KSP40_PGU000960</name>
</gene>
<dbReference type="PANTHER" id="PTHR23077">
    <property type="entry name" value="AAA-FAMILY ATPASE"/>
    <property type="match status" value="1"/>
</dbReference>
<dbReference type="InterPro" id="IPR027417">
    <property type="entry name" value="P-loop_NTPase"/>
</dbReference>
<reference evidence="2 3" key="1">
    <citation type="journal article" date="2022" name="Nat. Plants">
        <title>Genomes of leafy and leafless Platanthera orchids illuminate the evolution of mycoheterotrophy.</title>
        <authorList>
            <person name="Li M.H."/>
            <person name="Liu K.W."/>
            <person name="Li Z."/>
            <person name="Lu H.C."/>
            <person name="Ye Q.L."/>
            <person name="Zhang D."/>
            <person name="Wang J.Y."/>
            <person name="Li Y.F."/>
            <person name="Zhong Z.M."/>
            <person name="Liu X."/>
            <person name="Yu X."/>
            <person name="Liu D.K."/>
            <person name="Tu X.D."/>
            <person name="Liu B."/>
            <person name="Hao Y."/>
            <person name="Liao X.Y."/>
            <person name="Jiang Y.T."/>
            <person name="Sun W.H."/>
            <person name="Chen J."/>
            <person name="Chen Y.Q."/>
            <person name="Ai Y."/>
            <person name="Zhai J.W."/>
            <person name="Wu S.S."/>
            <person name="Zhou Z."/>
            <person name="Hsiao Y.Y."/>
            <person name="Wu W.L."/>
            <person name="Chen Y.Y."/>
            <person name="Lin Y.F."/>
            <person name="Hsu J.L."/>
            <person name="Li C.Y."/>
            <person name="Wang Z.W."/>
            <person name="Zhao X."/>
            <person name="Zhong W.Y."/>
            <person name="Ma X.K."/>
            <person name="Ma L."/>
            <person name="Huang J."/>
            <person name="Chen G.Z."/>
            <person name="Huang M.Z."/>
            <person name="Huang L."/>
            <person name="Peng D.H."/>
            <person name="Luo Y.B."/>
            <person name="Zou S.Q."/>
            <person name="Chen S.P."/>
            <person name="Lan S."/>
            <person name="Tsai W.C."/>
            <person name="Van de Peer Y."/>
            <person name="Liu Z.J."/>
        </authorList>
    </citation>
    <scope>NUCLEOTIDE SEQUENCE [LARGE SCALE GENOMIC DNA]</scope>
    <source>
        <strain evidence="2">Lor288</strain>
    </source>
</reference>
<dbReference type="Proteomes" id="UP001412067">
    <property type="component" value="Unassembled WGS sequence"/>
</dbReference>
<accession>A0ABR2M2R3</accession>
<dbReference type="Pfam" id="PF00004">
    <property type="entry name" value="AAA"/>
    <property type="match status" value="1"/>
</dbReference>
<evidence type="ECO:0000259" key="1">
    <source>
        <dbReference type="Pfam" id="PF00004"/>
    </source>
</evidence>
<dbReference type="InterPro" id="IPR003959">
    <property type="entry name" value="ATPase_AAA_core"/>
</dbReference>
<dbReference type="InterPro" id="IPR050168">
    <property type="entry name" value="AAA_ATPase_domain"/>
</dbReference>